<reference evidence="1" key="1">
    <citation type="submission" date="2012-10" db="EMBL/GenBank/DDBJ databases">
        <authorList>
            <person name="Lefevre C."/>
        </authorList>
    </citation>
    <scope>NUCLEOTIDE SEQUENCE</scope>
    <source>
        <strain evidence="1">BW-1</strain>
    </source>
</reference>
<gene>
    <name evidence="1" type="ORF">DEMABW1_80113</name>
    <name evidence="2" type="ORF">MTBBW1_80113</name>
</gene>
<accession>L0R4A8</accession>
<dbReference type="EMBL" id="FWEV01000325">
    <property type="protein sequence ID" value="SLM32770.1"/>
    <property type="molecule type" value="Genomic_DNA"/>
</dbReference>
<dbReference type="Proteomes" id="UP000191931">
    <property type="component" value="Unassembled WGS sequence"/>
</dbReference>
<reference evidence="2 3" key="3">
    <citation type="submission" date="2017-03" db="EMBL/GenBank/DDBJ databases">
        <authorList>
            <person name="Afonso C.L."/>
            <person name="Miller P.J."/>
            <person name="Scott M.A."/>
            <person name="Spackman E."/>
            <person name="Goraichik I."/>
            <person name="Dimitrov K.M."/>
            <person name="Suarez D.L."/>
            <person name="Swayne D.E."/>
        </authorList>
    </citation>
    <scope>NUCLEOTIDE SEQUENCE [LARGE SCALE GENOMIC DNA]</scope>
    <source>
        <strain evidence="2">PRJEB14757</strain>
    </source>
</reference>
<dbReference type="AlphaFoldDB" id="L0R4A8"/>
<dbReference type="RefSeq" id="WP_080798306.1">
    <property type="nucleotide sequence ID" value="NZ_LT828540.1"/>
</dbReference>
<dbReference type="EMBL" id="HF547348">
    <property type="protein sequence ID" value="CCO06719.1"/>
    <property type="molecule type" value="Genomic_DNA"/>
</dbReference>
<name>L0R4A8_9BACT</name>
<sequence>MAEDLRYNLQHLGDVIFDKVACASEKVKGSTRGISLTYKIGELQKEKEKLIKWIGRRVVVIRNAGKPETEFSTDKKLTAFFNRLDEIQKQIDDSLKERKGRLYPDQEKKSSKK</sequence>
<evidence type="ECO:0000313" key="3">
    <source>
        <dbReference type="Proteomes" id="UP000191931"/>
    </source>
</evidence>
<evidence type="ECO:0000313" key="2">
    <source>
        <dbReference type="EMBL" id="SLM32770.1"/>
    </source>
</evidence>
<evidence type="ECO:0000313" key="1">
    <source>
        <dbReference type="EMBL" id="CCO06719.1"/>
    </source>
</evidence>
<proteinExistence type="predicted"/>
<dbReference type="STRING" id="1246637.MTBBW1_80113"/>
<protein>
    <submittedName>
        <fullName evidence="1">Uncharacterized protein</fullName>
    </submittedName>
</protein>
<reference evidence="1" key="2">
    <citation type="submission" date="2012-12" db="EMBL/GenBank/DDBJ databases">
        <title>Region harboring genes involved in magnetosome formation of Candidatus Desulfamplus magnetosmortis.</title>
        <authorList>
            <person name="Lefevre C.T."/>
            <person name="Bazylinski D.A."/>
        </authorList>
    </citation>
    <scope>NUCLEOTIDE SEQUENCE</scope>
    <source>
        <strain evidence="1">BW-1</strain>
    </source>
</reference>
<keyword evidence="3" id="KW-1185">Reference proteome</keyword>
<dbReference type="OrthoDB" id="9931729at2"/>
<organism evidence="1">
    <name type="scientific">Desulfamplus magnetovallimortis</name>
    <dbReference type="NCBI Taxonomy" id="1246637"/>
    <lineage>
        <taxon>Bacteria</taxon>
        <taxon>Pseudomonadati</taxon>
        <taxon>Thermodesulfobacteriota</taxon>
        <taxon>Desulfobacteria</taxon>
        <taxon>Desulfobacterales</taxon>
        <taxon>Desulfobacteraceae</taxon>
        <taxon>Desulfamplus</taxon>
    </lineage>
</organism>